<comment type="caution">
    <text evidence="2">The sequence shown here is derived from an EMBL/GenBank/DDBJ whole genome shotgun (WGS) entry which is preliminary data.</text>
</comment>
<evidence type="ECO:0000313" key="2">
    <source>
        <dbReference type="EMBL" id="CAD6245395.1"/>
    </source>
</evidence>
<evidence type="ECO:0000256" key="1">
    <source>
        <dbReference type="SAM" id="MobiDB-lite"/>
    </source>
</evidence>
<dbReference type="AlphaFoldDB" id="A0A811PI84"/>
<evidence type="ECO:0000313" key="3">
    <source>
        <dbReference type="Proteomes" id="UP000604825"/>
    </source>
</evidence>
<reference evidence="2" key="1">
    <citation type="submission" date="2020-10" db="EMBL/GenBank/DDBJ databases">
        <authorList>
            <person name="Han B."/>
            <person name="Lu T."/>
            <person name="Zhao Q."/>
            <person name="Huang X."/>
            <person name="Zhao Y."/>
        </authorList>
    </citation>
    <scope>NUCLEOTIDE SEQUENCE</scope>
</reference>
<feature type="region of interest" description="Disordered" evidence="1">
    <location>
        <begin position="81"/>
        <end position="106"/>
    </location>
</feature>
<dbReference type="Proteomes" id="UP000604825">
    <property type="component" value="Unassembled WGS sequence"/>
</dbReference>
<proteinExistence type="predicted"/>
<dbReference type="SUPFAM" id="SSF54001">
    <property type="entry name" value="Cysteine proteinases"/>
    <property type="match status" value="1"/>
</dbReference>
<dbReference type="InterPro" id="IPR038765">
    <property type="entry name" value="Papain-like_cys_pep_sf"/>
</dbReference>
<organism evidence="2 3">
    <name type="scientific">Miscanthus lutarioriparius</name>
    <dbReference type="NCBI Taxonomy" id="422564"/>
    <lineage>
        <taxon>Eukaryota</taxon>
        <taxon>Viridiplantae</taxon>
        <taxon>Streptophyta</taxon>
        <taxon>Embryophyta</taxon>
        <taxon>Tracheophyta</taxon>
        <taxon>Spermatophyta</taxon>
        <taxon>Magnoliopsida</taxon>
        <taxon>Liliopsida</taxon>
        <taxon>Poales</taxon>
        <taxon>Poaceae</taxon>
        <taxon>PACMAD clade</taxon>
        <taxon>Panicoideae</taxon>
        <taxon>Andropogonodae</taxon>
        <taxon>Andropogoneae</taxon>
        <taxon>Saccharinae</taxon>
        <taxon>Miscanthus</taxon>
    </lineage>
</organism>
<accession>A0A811PI84</accession>
<dbReference type="EMBL" id="CAJGYO010000007">
    <property type="protein sequence ID" value="CAD6245395.1"/>
    <property type="molecule type" value="Genomic_DNA"/>
</dbReference>
<feature type="compositionally biased region" description="Polar residues" evidence="1">
    <location>
        <begin position="91"/>
        <end position="100"/>
    </location>
</feature>
<protein>
    <submittedName>
        <fullName evidence="2">Uncharacterized protein</fullName>
    </submittedName>
</protein>
<dbReference type="OrthoDB" id="696486at2759"/>
<gene>
    <name evidence="2" type="ORF">NCGR_LOCUS29717</name>
</gene>
<name>A0A811PI84_9POAL</name>
<sequence length="450" mass="50021">MFEELDDLGNYVADPNLRCPVGTTCDTSCPLDRALSMLSRVSTSGQKVGANMSHGGVPGNVETKSNLNLKSRSASKEWVFVDKPTSPRGGNVSNEETIGTGNAGTKIDGNVENDVIRMESLPFTEYSEIEEDPSQPVPLAAVNPYGDPIKITPIQSRLPSHHEKSVVGGPCLSAKSIGSNGFVLNSESSSEVVWQSSSSMVAIHHPRRLAKPSMYKISPFIIPQFKISVSKLESDVYEAVLKMGESSEHLNLKVVDYGFVVVLLSALSSSLRPGGKVNHFVVNAFCKLLFLRKHPRDSRKHYFFSKVGDYLIENHGRDDEKEKELFETAVRCFKGAHRARPLTFSDYLDNLATVWKQVVNIDYGLHAFHVFFGTVPQQSDNIINNSGVYAIKNLEHFEVHLNMLEKYTEDDISQLLIKLVNDMVFNEYNSAYDGTCKVKEVWQFESGSMI</sequence>
<keyword evidence="3" id="KW-1185">Reference proteome</keyword>